<dbReference type="RefSeq" id="WP_344934256.1">
    <property type="nucleotide sequence ID" value="NZ_BAABDM010000002.1"/>
</dbReference>
<dbReference type="Pfam" id="PF01699">
    <property type="entry name" value="Na_Ca_ex"/>
    <property type="match status" value="2"/>
</dbReference>
<dbReference type="InterPro" id="IPR004837">
    <property type="entry name" value="NaCa_Exmemb"/>
</dbReference>
<feature type="transmembrane region" description="Helical" evidence="5">
    <location>
        <begin position="299"/>
        <end position="317"/>
    </location>
</feature>
<dbReference type="PANTHER" id="PTHR10846">
    <property type="entry name" value="SODIUM/POTASSIUM/CALCIUM EXCHANGER"/>
    <property type="match status" value="1"/>
</dbReference>
<protein>
    <submittedName>
        <fullName evidence="7">Calcium/sodium antiporter</fullName>
    </submittedName>
</protein>
<keyword evidence="2 5" id="KW-0812">Transmembrane</keyword>
<evidence type="ECO:0000256" key="1">
    <source>
        <dbReference type="ARBA" id="ARBA00004141"/>
    </source>
</evidence>
<name>A0ABP7WN78_9GAMM</name>
<evidence type="ECO:0000256" key="3">
    <source>
        <dbReference type="ARBA" id="ARBA00022989"/>
    </source>
</evidence>
<feature type="transmembrane region" description="Helical" evidence="5">
    <location>
        <begin position="271"/>
        <end position="287"/>
    </location>
</feature>
<proteinExistence type="predicted"/>
<evidence type="ECO:0000256" key="4">
    <source>
        <dbReference type="ARBA" id="ARBA00023136"/>
    </source>
</evidence>
<organism evidence="7 8">
    <name type="scientific">Zhongshania borealis</name>
    <dbReference type="NCBI Taxonomy" id="889488"/>
    <lineage>
        <taxon>Bacteria</taxon>
        <taxon>Pseudomonadati</taxon>
        <taxon>Pseudomonadota</taxon>
        <taxon>Gammaproteobacteria</taxon>
        <taxon>Cellvibrionales</taxon>
        <taxon>Spongiibacteraceae</taxon>
        <taxon>Zhongshania</taxon>
    </lineage>
</organism>
<sequence>MLLTVVALIVGLVLLVWSADRFVLGASATANILGISPLVIGILVVGIGTSAPEMLVSAIASSDGQAGLAVGNALGSNITNIALILGLTALLIPLNVQSKLISREIPLLIIVMLGGYFLLRDGELGLMDGSILLFGFAAVIVRQLWEAKHSSGDSIEAEFAAEIPKDMGIKAALGWLLLGLVLLIGSARLLVWSAVDIAHFFGLSDLIIGLTVVAIGTSLPELAASVAAARKNEHDIAIGNVVGSNLFNLLGVMAIPGVLAPGPIDAAVMSRDYPVMLLLTGIFFLVARSPSKARRITRLEGGGLLCIYVAYIAYLAYDAGVF</sequence>
<dbReference type="Proteomes" id="UP001500392">
    <property type="component" value="Unassembled WGS sequence"/>
</dbReference>
<dbReference type="EMBL" id="BAABDM010000002">
    <property type="protein sequence ID" value="GAA4092699.1"/>
    <property type="molecule type" value="Genomic_DNA"/>
</dbReference>
<accession>A0ABP7WN78</accession>
<keyword evidence="8" id="KW-1185">Reference proteome</keyword>
<evidence type="ECO:0000313" key="7">
    <source>
        <dbReference type="EMBL" id="GAA4092699.1"/>
    </source>
</evidence>
<keyword evidence="3 5" id="KW-1133">Transmembrane helix</keyword>
<evidence type="ECO:0000259" key="6">
    <source>
        <dbReference type="Pfam" id="PF01699"/>
    </source>
</evidence>
<dbReference type="InterPro" id="IPR004481">
    <property type="entry name" value="K/Na/Ca-exchanger"/>
</dbReference>
<evidence type="ECO:0000313" key="8">
    <source>
        <dbReference type="Proteomes" id="UP001500392"/>
    </source>
</evidence>
<feature type="transmembrane region" description="Helical" evidence="5">
    <location>
        <begin position="100"/>
        <end position="119"/>
    </location>
</feature>
<dbReference type="NCBIfam" id="TIGR00367">
    <property type="entry name" value="calcium/sodium antiporter"/>
    <property type="match status" value="1"/>
</dbReference>
<feature type="domain" description="Sodium/calcium exchanger membrane region" evidence="6">
    <location>
        <begin position="5"/>
        <end position="145"/>
    </location>
</feature>
<reference evidence="8" key="1">
    <citation type="journal article" date="2019" name="Int. J. Syst. Evol. Microbiol.">
        <title>The Global Catalogue of Microorganisms (GCM) 10K type strain sequencing project: providing services to taxonomists for standard genome sequencing and annotation.</title>
        <authorList>
            <consortium name="The Broad Institute Genomics Platform"/>
            <consortium name="The Broad Institute Genome Sequencing Center for Infectious Disease"/>
            <person name="Wu L."/>
            <person name="Ma J."/>
        </authorList>
    </citation>
    <scope>NUCLEOTIDE SEQUENCE [LARGE SCALE GENOMIC DNA]</scope>
    <source>
        <strain evidence="8">JCM 17304</strain>
    </source>
</reference>
<feature type="transmembrane region" description="Helical" evidence="5">
    <location>
        <begin position="237"/>
        <end position="259"/>
    </location>
</feature>
<feature type="transmembrane region" description="Helical" evidence="5">
    <location>
        <begin position="35"/>
        <end position="56"/>
    </location>
</feature>
<dbReference type="InterPro" id="IPR044880">
    <property type="entry name" value="NCX_ion-bd_dom_sf"/>
</dbReference>
<evidence type="ECO:0000256" key="2">
    <source>
        <dbReference type="ARBA" id="ARBA00022692"/>
    </source>
</evidence>
<evidence type="ECO:0000256" key="5">
    <source>
        <dbReference type="SAM" id="Phobius"/>
    </source>
</evidence>
<feature type="transmembrane region" description="Helical" evidence="5">
    <location>
        <begin position="172"/>
        <end position="191"/>
    </location>
</feature>
<keyword evidence="4 5" id="KW-0472">Membrane</keyword>
<dbReference type="Gene3D" id="1.20.1420.30">
    <property type="entry name" value="NCX, central ion-binding region"/>
    <property type="match status" value="2"/>
</dbReference>
<feature type="domain" description="Sodium/calcium exchanger membrane region" evidence="6">
    <location>
        <begin position="172"/>
        <end position="315"/>
    </location>
</feature>
<feature type="transmembrane region" description="Helical" evidence="5">
    <location>
        <begin position="68"/>
        <end position="94"/>
    </location>
</feature>
<dbReference type="PANTHER" id="PTHR10846:SF8">
    <property type="entry name" value="INNER MEMBRANE PROTEIN YRBG"/>
    <property type="match status" value="1"/>
</dbReference>
<gene>
    <name evidence="7" type="ORF">GCM10022414_15380</name>
</gene>
<comment type="caution">
    <text evidence="7">The sequence shown here is derived from an EMBL/GenBank/DDBJ whole genome shotgun (WGS) entry which is preliminary data.</text>
</comment>
<comment type="subcellular location">
    <subcellularLocation>
        <location evidence="1">Membrane</location>
        <topology evidence="1">Multi-pass membrane protein</topology>
    </subcellularLocation>
</comment>